<evidence type="ECO:0000256" key="2">
    <source>
        <dbReference type="SAM" id="Phobius"/>
    </source>
</evidence>
<comment type="caution">
    <text evidence="4">The sequence shown here is derived from an EMBL/GenBank/DDBJ whole genome shotgun (WGS) entry which is preliminary data.</text>
</comment>
<feature type="domain" description="DUF4190" evidence="3">
    <location>
        <begin position="36"/>
        <end position="97"/>
    </location>
</feature>
<dbReference type="AlphaFoldDB" id="A0A316THH3"/>
<feature type="compositionally biased region" description="Pro residues" evidence="1">
    <location>
        <begin position="1"/>
        <end position="22"/>
    </location>
</feature>
<dbReference type="OrthoDB" id="4374883at2"/>
<keyword evidence="2" id="KW-0472">Membrane</keyword>
<dbReference type="InterPro" id="IPR025241">
    <property type="entry name" value="DUF4190"/>
</dbReference>
<evidence type="ECO:0000256" key="1">
    <source>
        <dbReference type="SAM" id="MobiDB-lite"/>
    </source>
</evidence>
<evidence type="ECO:0000313" key="5">
    <source>
        <dbReference type="Proteomes" id="UP000245507"/>
    </source>
</evidence>
<gene>
    <name evidence="4" type="ORF">DJ010_07290</name>
</gene>
<keyword evidence="2" id="KW-0812">Transmembrane</keyword>
<keyword evidence="5" id="KW-1185">Reference proteome</keyword>
<sequence length="131" mass="13763">MREPPPPPPPGPYQPYGAPQPSPYGAFQPTPPTNSLAVGSLVVSICSVLFCCGVPGIVGAIMGHVARRQIRERGEGGDGLALGGVIVGWIAFALSIAAVLFYVVLVVGLGLWAESVDDNCYYDDRDVYVCD</sequence>
<proteinExistence type="predicted"/>
<protein>
    <recommendedName>
        <fullName evidence="3">DUF4190 domain-containing protein</fullName>
    </recommendedName>
</protein>
<feature type="transmembrane region" description="Helical" evidence="2">
    <location>
        <begin position="79"/>
        <end position="112"/>
    </location>
</feature>
<feature type="transmembrane region" description="Helical" evidence="2">
    <location>
        <begin position="36"/>
        <end position="58"/>
    </location>
</feature>
<name>A0A316THH3_9ACTN</name>
<evidence type="ECO:0000259" key="3">
    <source>
        <dbReference type="Pfam" id="PF13828"/>
    </source>
</evidence>
<feature type="region of interest" description="Disordered" evidence="1">
    <location>
        <begin position="1"/>
        <end position="28"/>
    </location>
</feature>
<evidence type="ECO:0000313" key="4">
    <source>
        <dbReference type="EMBL" id="PWN03860.1"/>
    </source>
</evidence>
<organism evidence="4 5">
    <name type="scientific">Nocardioides silvaticus</name>
    <dbReference type="NCBI Taxonomy" id="2201891"/>
    <lineage>
        <taxon>Bacteria</taxon>
        <taxon>Bacillati</taxon>
        <taxon>Actinomycetota</taxon>
        <taxon>Actinomycetes</taxon>
        <taxon>Propionibacteriales</taxon>
        <taxon>Nocardioidaceae</taxon>
        <taxon>Nocardioides</taxon>
    </lineage>
</organism>
<reference evidence="4 5" key="1">
    <citation type="submission" date="2018-05" db="EMBL/GenBank/DDBJ databases">
        <title>Nocardioides silvaticus genome.</title>
        <authorList>
            <person name="Li C."/>
            <person name="Wang G."/>
        </authorList>
    </citation>
    <scope>NUCLEOTIDE SEQUENCE [LARGE SCALE GENOMIC DNA]</scope>
    <source>
        <strain evidence="4 5">CCTCC AB 2018079</strain>
    </source>
</reference>
<dbReference type="Pfam" id="PF13828">
    <property type="entry name" value="DUF4190"/>
    <property type="match status" value="1"/>
</dbReference>
<keyword evidence="2" id="KW-1133">Transmembrane helix</keyword>
<dbReference type="EMBL" id="QGDD01000002">
    <property type="protein sequence ID" value="PWN03860.1"/>
    <property type="molecule type" value="Genomic_DNA"/>
</dbReference>
<accession>A0A316THH3</accession>
<dbReference type="Proteomes" id="UP000245507">
    <property type="component" value="Unassembled WGS sequence"/>
</dbReference>